<evidence type="ECO:0000313" key="2">
    <source>
        <dbReference type="Proteomes" id="UP001177021"/>
    </source>
</evidence>
<organism evidence="1 2">
    <name type="scientific">Trifolium pratense</name>
    <name type="common">Red clover</name>
    <dbReference type="NCBI Taxonomy" id="57577"/>
    <lineage>
        <taxon>Eukaryota</taxon>
        <taxon>Viridiplantae</taxon>
        <taxon>Streptophyta</taxon>
        <taxon>Embryophyta</taxon>
        <taxon>Tracheophyta</taxon>
        <taxon>Spermatophyta</taxon>
        <taxon>Magnoliopsida</taxon>
        <taxon>eudicotyledons</taxon>
        <taxon>Gunneridae</taxon>
        <taxon>Pentapetalae</taxon>
        <taxon>rosids</taxon>
        <taxon>fabids</taxon>
        <taxon>Fabales</taxon>
        <taxon>Fabaceae</taxon>
        <taxon>Papilionoideae</taxon>
        <taxon>50 kb inversion clade</taxon>
        <taxon>NPAAA clade</taxon>
        <taxon>Hologalegina</taxon>
        <taxon>IRL clade</taxon>
        <taxon>Trifolieae</taxon>
        <taxon>Trifolium</taxon>
    </lineage>
</organism>
<evidence type="ECO:0000313" key="1">
    <source>
        <dbReference type="EMBL" id="CAJ2668290.1"/>
    </source>
</evidence>
<dbReference type="Proteomes" id="UP001177021">
    <property type="component" value="Unassembled WGS sequence"/>
</dbReference>
<dbReference type="EMBL" id="CASHSV030000513">
    <property type="protein sequence ID" value="CAJ2668290.1"/>
    <property type="molecule type" value="Genomic_DNA"/>
</dbReference>
<sequence length="972" mass="109521">MEENLPRGRHGKAINAHASARRELAANHPSKRGRRKGPTPGQGTHDAEAGGSHTRGRTRLGQSLVVQDEFDADQFLNACFDYDDLGSPQVSPQVSPQHSPQDEPQDPPQQPPRQQRRKPCLLHIPIEGKFLNHGKMSRDEAADMVNSFLGVDRNVVMGHFAKMNGLHLKHSDVEDIYSVNHGLADKAVAEGKSAHEIKLYRDRSIRAFLLFLVCCTIFSNKSSYYVDVVYLQYFQDLSAVREWNWGAAALVHLQHYLDDACLVTVNQMAGYMSLLQGWIISHFPGLSVWAQDPIYSESMPRNAKFVPGARHREPSSYRNSLDNIQTYGCVFSPYDDHRHVRPLINSCWFSGWLRCGNLKAKHLPERVLRQFKHVQGIPRKPDLSATPGMSLCEIDRVFMEELDLRMIAEEMRGQAVVSAWDHEPGYMTWFYKVSHPVMRPVQAPASPPRPPNLEVLIEAAEARNDPNMLQVCRGVRDEVERSLREGEAVEGTPVHGIMTDDKVGRTRRGGASKAHSSARRQAAVNVDKIPSRAKGKAVSTTTDEPRPEDAESQEENEDVEENFPEEGEEEGEEEVDEEAEEADEEADEEGDDDGEEEVDEETEEADEEADEEGDDDGEEEVYEEADQEGEEEGVEEVDDETEEEMEEEEESEQPPPEPKKPRKKVTRVTQGRNPPRVKPPPVTCYDGGPSDLSLLPGFGKHVVVPLWKGEAWIMAHFKTFGGRFVDPKYIHDNPYAARFLPLKGPKFPGEHRSALDTMRMDEVVFCPYEEHRQTRPFQDISWYTGWIMCGSAIINPHLPERVLRQFGHVQSIPRHPDVSAKAGMNQFTIADAFASYLTANYVTEEMRGPKVVRAFDTVPGYIPWLYRVSHPKILPPVEADPPTHANLEEDNVSGECDVSEVTKKVRADLRKALDGQLNLADALVVIEKAYTDLDPVDAYLVRRKRKRDSGEGTKKRKKKKKTTTEDAGTSSL</sequence>
<proteinExistence type="predicted"/>
<keyword evidence="2" id="KW-1185">Reference proteome</keyword>
<name>A0ACB0LI53_TRIPR</name>
<gene>
    <name evidence="1" type="ORF">MILVUS5_LOCUS32710</name>
</gene>
<comment type="caution">
    <text evidence="1">The sequence shown here is derived from an EMBL/GenBank/DDBJ whole genome shotgun (WGS) entry which is preliminary data.</text>
</comment>
<reference evidence="1" key="1">
    <citation type="submission" date="2023-10" db="EMBL/GenBank/DDBJ databases">
        <authorList>
            <person name="Rodriguez Cubillos JULIANA M."/>
            <person name="De Vega J."/>
        </authorList>
    </citation>
    <scope>NUCLEOTIDE SEQUENCE</scope>
</reference>
<protein>
    <submittedName>
        <fullName evidence="1">Uncharacterized protein</fullName>
    </submittedName>
</protein>
<accession>A0ACB0LI53</accession>